<keyword evidence="3" id="KW-1185">Reference proteome</keyword>
<evidence type="ECO:0000256" key="1">
    <source>
        <dbReference type="SAM" id="MobiDB-lite"/>
    </source>
</evidence>
<reference evidence="2 3" key="1">
    <citation type="journal article" date="2018" name="New Phytol.">
        <title>Phylogenomics of Endogonaceae and evolution of mycorrhizas within Mucoromycota.</title>
        <authorList>
            <person name="Chang Y."/>
            <person name="Desiro A."/>
            <person name="Na H."/>
            <person name="Sandor L."/>
            <person name="Lipzen A."/>
            <person name="Clum A."/>
            <person name="Barry K."/>
            <person name="Grigoriev I.V."/>
            <person name="Martin F.M."/>
            <person name="Stajich J.E."/>
            <person name="Smith M.E."/>
            <person name="Bonito G."/>
            <person name="Spatafora J.W."/>
        </authorList>
    </citation>
    <scope>NUCLEOTIDE SEQUENCE [LARGE SCALE GENOMIC DNA]</scope>
    <source>
        <strain evidence="2 3">AD002</strain>
    </source>
</reference>
<gene>
    <name evidence="2" type="ORF">BC938DRAFT_474605</name>
</gene>
<evidence type="ECO:0000313" key="2">
    <source>
        <dbReference type="EMBL" id="RUS32682.1"/>
    </source>
</evidence>
<feature type="region of interest" description="Disordered" evidence="1">
    <location>
        <begin position="1"/>
        <end position="50"/>
    </location>
</feature>
<evidence type="ECO:0000313" key="3">
    <source>
        <dbReference type="Proteomes" id="UP000274822"/>
    </source>
</evidence>
<protein>
    <submittedName>
        <fullName evidence="2">Uncharacterized protein</fullName>
    </submittedName>
</protein>
<dbReference type="Proteomes" id="UP000274822">
    <property type="component" value="Unassembled WGS sequence"/>
</dbReference>
<name>A0A433QSB2_9FUNG</name>
<sequence length="83" mass="9941">MIHNDEWRPEPEISATHQPEHGEVYEEETHAAKHQPQRGPAKRVATGPVRKLTEEEQRLRDIEKYEAHIFYSNRYYGRQLRFA</sequence>
<dbReference type="EMBL" id="RBNJ01001853">
    <property type="protein sequence ID" value="RUS32682.1"/>
    <property type="molecule type" value="Genomic_DNA"/>
</dbReference>
<dbReference type="AlphaFoldDB" id="A0A433QSB2"/>
<feature type="compositionally biased region" description="Basic and acidic residues" evidence="1">
    <location>
        <begin position="1"/>
        <end position="11"/>
    </location>
</feature>
<proteinExistence type="predicted"/>
<feature type="compositionally biased region" description="Basic and acidic residues" evidence="1">
    <location>
        <begin position="18"/>
        <end position="31"/>
    </location>
</feature>
<organism evidence="2 3">
    <name type="scientific">Jimgerdemannia flammicorona</name>
    <dbReference type="NCBI Taxonomy" id="994334"/>
    <lineage>
        <taxon>Eukaryota</taxon>
        <taxon>Fungi</taxon>
        <taxon>Fungi incertae sedis</taxon>
        <taxon>Mucoromycota</taxon>
        <taxon>Mucoromycotina</taxon>
        <taxon>Endogonomycetes</taxon>
        <taxon>Endogonales</taxon>
        <taxon>Endogonaceae</taxon>
        <taxon>Jimgerdemannia</taxon>
    </lineage>
</organism>
<accession>A0A433QSB2</accession>
<comment type="caution">
    <text evidence="2">The sequence shown here is derived from an EMBL/GenBank/DDBJ whole genome shotgun (WGS) entry which is preliminary data.</text>
</comment>